<dbReference type="SMART" id="SM00382">
    <property type="entry name" value="AAA"/>
    <property type="match status" value="1"/>
</dbReference>
<dbReference type="InterPro" id="IPR051701">
    <property type="entry name" value="Mito_OM_Translocase_MSP1"/>
</dbReference>
<evidence type="ECO:0000259" key="6">
    <source>
        <dbReference type="SMART" id="SM00382"/>
    </source>
</evidence>
<comment type="caution">
    <text evidence="7">The sequence shown here is derived from an EMBL/GenBank/DDBJ whole genome shotgun (WGS) entry which is preliminary data.</text>
</comment>
<sequence length="1077" mass="120783">MRSSCFPAISAIARAARRSRRNTHHVPKAAASCTTYPHTSSALAHLYPIASTARTRHTQFHTCARQLRSDNPPDPSKPSKTPGLEDNANFEEAATEVESNEATDTNEAAGGRLRTSTGSTLRRRNTIKRRGISDLPPFDLPNDFIPENVSYFGPDTQPRLPKPLEMDATHVKVSNLYSKATPQRTLRLEEYFTAAVDMIEKRLAQIWAELEEQPILKSSPWHTSFRIAQIVRLTSFLNDCAWHLADALYPVREPTYTYTSRPFWWWNIYRDLDPQSYIWRDHFTNREAPVSQQLQYAEYLDHSLSHAITDFPIEAFNSLKRNLRRDLEQICPPSFDPKIGRRPIQILAMHGHDGNSIAQSLGSYASWLSEAHVIHLDAYDISWMLGDYIGQDWLYSRGPVSTLGFRAADYGGRTGRRIQIIDATEEDPDDEESNIIHVRNAADLRRLRQDLSEDVRDSALTDLPSRSEIRDVFTDWEHLKINKALETIISKPTEHLPVTDVPQPVVVHVHDYVELSMTLEGAAILSKLRQVVDTAWKNGKRIVVLGTSSSQTPSDEYHNMVRELAASDFVVSRAVQPARAEAETATKLDSQAGPFNLQLVDNLCENARNINRMILAIDPPAHPMLAPLWRVQDNPDDGYWHDPMFQGAPRNPLNSTVLPWLEIHNLARSFRDQEISHPGTGASAFADRMHMGPLLQPPGHVLRWDAPPDANGKREPSSGNEASRPESTANAANKNTARGGNEYEKRIANGIINKENLRTTFADVHVAPEITTALKLLTALALVRPDAFSYGVLAHDKINGCLLYGPPGTGKTMLAKAVAKDSGANMLEVSGASINDKWVGESEKLIRAVFTMAKKMSPCVIFIDEADSILSKRSMHSTRPAHRELINQFLKEWDGMEETNAFIMVATNRPFDLDDAVLRRLPRKLLIDLPLKDDRSAIIKLLLRDEKLADDVDIASLAERTPYYSGSDLKNMCVAAAMTAVEQENAAAEKHTGPEPYEYPERRILDKSHFEKALKQIPASISEDMESLRLIKRFDEEYGNRRKGGKKKTMGFGGGELSQAQDSLAARVRQTGDQPDV</sequence>
<feature type="compositionally biased region" description="Low complexity" evidence="5">
    <location>
        <begin position="110"/>
        <end position="119"/>
    </location>
</feature>
<dbReference type="GO" id="GO:0005741">
    <property type="term" value="C:mitochondrial outer membrane"/>
    <property type="evidence" value="ECO:0007669"/>
    <property type="project" value="UniProtKB-SubCell"/>
</dbReference>
<dbReference type="PANTHER" id="PTHR45644">
    <property type="entry name" value="AAA ATPASE, PUTATIVE (AFU_ORTHOLOGUE AFUA_2G12920)-RELATED-RELATED"/>
    <property type="match status" value="1"/>
</dbReference>
<keyword evidence="8" id="KW-1185">Reference proteome</keyword>
<feature type="region of interest" description="Disordered" evidence="5">
    <location>
        <begin position="64"/>
        <end position="119"/>
    </location>
</feature>
<evidence type="ECO:0000256" key="2">
    <source>
        <dbReference type="ARBA" id="ARBA00022741"/>
    </source>
</evidence>
<organism evidence="7 8">
    <name type="scientific">Emericellopsis atlantica</name>
    <dbReference type="NCBI Taxonomy" id="2614577"/>
    <lineage>
        <taxon>Eukaryota</taxon>
        <taxon>Fungi</taxon>
        <taxon>Dikarya</taxon>
        <taxon>Ascomycota</taxon>
        <taxon>Pezizomycotina</taxon>
        <taxon>Sordariomycetes</taxon>
        <taxon>Hypocreomycetidae</taxon>
        <taxon>Hypocreales</taxon>
        <taxon>Bionectriaceae</taxon>
        <taxon>Emericellopsis</taxon>
    </lineage>
</organism>
<evidence type="ECO:0000313" key="8">
    <source>
        <dbReference type="Proteomes" id="UP000887229"/>
    </source>
</evidence>
<evidence type="ECO:0000256" key="5">
    <source>
        <dbReference type="SAM" id="MobiDB-lite"/>
    </source>
</evidence>
<dbReference type="EMBL" id="MU251281">
    <property type="protein sequence ID" value="KAG9250231.1"/>
    <property type="molecule type" value="Genomic_DNA"/>
</dbReference>
<dbReference type="Proteomes" id="UP000887229">
    <property type="component" value="Unassembled WGS sequence"/>
</dbReference>
<dbReference type="GeneID" id="70295166"/>
<comment type="subcellular location">
    <subcellularLocation>
        <location evidence="1">Mitochondrion outer membrane</location>
        <topology evidence="1">Single-pass membrane protein</topology>
    </subcellularLocation>
</comment>
<dbReference type="Gene3D" id="3.40.50.300">
    <property type="entry name" value="P-loop containing nucleotide triphosphate hydrolases"/>
    <property type="match status" value="1"/>
</dbReference>
<protein>
    <submittedName>
        <fullName evidence="7">Mitochondrial AAA ATPase</fullName>
    </submittedName>
</protein>
<name>A0A9P8CM27_9HYPO</name>
<dbReference type="GO" id="GO:0016887">
    <property type="term" value="F:ATP hydrolysis activity"/>
    <property type="evidence" value="ECO:0007669"/>
    <property type="project" value="InterPro"/>
</dbReference>
<evidence type="ECO:0000256" key="4">
    <source>
        <dbReference type="ARBA" id="ARBA00022840"/>
    </source>
</evidence>
<feature type="domain" description="AAA+ ATPase" evidence="6">
    <location>
        <begin position="797"/>
        <end position="931"/>
    </location>
</feature>
<feature type="region of interest" description="Disordered" evidence="5">
    <location>
        <begin position="1039"/>
        <end position="1077"/>
    </location>
</feature>
<gene>
    <name evidence="7" type="ORF">F5Z01DRAFT_666958</name>
</gene>
<evidence type="ECO:0000256" key="1">
    <source>
        <dbReference type="ARBA" id="ARBA00004572"/>
    </source>
</evidence>
<dbReference type="GO" id="GO:0005524">
    <property type="term" value="F:ATP binding"/>
    <property type="evidence" value="ECO:0007669"/>
    <property type="project" value="UniProtKB-KW"/>
</dbReference>
<feature type="region of interest" description="Disordered" evidence="5">
    <location>
        <begin position="696"/>
        <end position="740"/>
    </location>
</feature>
<dbReference type="Pfam" id="PF17862">
    <property type="entry name" value="AAA_lid_3"/>
    <property type="match status" value="1"/>
</dbReference>
<dbReference type="RefSeq" id="XP_046114155.1">
    <property type="nucleotide sequence ID" value="XM_046264263.1"/>
</dbReference>
<reference evidence="7" key="1">
    <citation type="journal article" date="2021" name="IMA Fungus">
        <title>Genomic characterization of three marine fungi, including Emericellopsis atlantica sp. nov. with signatures of a generalist lifestyle and marine biomass degradation.</title>
        <authorList>
            <person name="Hagestad O.C."/>
            <person name="Hou L."/>
            <person name="Andersen J.H."/>
            <person name="Hansen E.H."/>
            <person name="Altermark B."/>
            <person name="Li C."/>
            <person name="Kuhnert E."/>
            <person name="Cox R.J."/>
            <person name="Crous P.W."/>
            <person name="Spatafora J.W."/>
            <person name="Lail K."/>
            <person name="Amirebrahimi M."/>
            <person name="Lipzen A."/>
            <person name="Pangilinan J."/>
            <person name="Andreopoulos W."/>
            <person name="Hayes R.D."/>
            <person name="Ng V."/>
            <person name="Grigoriev I.V."/>
            <person name="Jackson S.A."/>
            <person name="Sutton T.D.S."/>
            <person name="Dobson A.D.W."/>
            <person name="Rama T."/>
        </authorList>
    </citation>
    <scope>NUCLEOTIDE SEQUENCE</scope>
    <source>
        <strain evidence="7">TS7</strain>
    </source>
</reference>
<evidence type="ECO:0000313" key="7">
    <source>
        <dbReference type="EMBL" id="KAG9250231.1"/>
    </source>
</evidence>
<proteinExistence type="predicted"/>
<evidence type="ECO:0000256" key="3">
    <source>
        <dbReference type="ARBA" id="ARBA00022787"/>
    </source>
</evidence>
<dbReference type="Gene3D" id="1.10.8.60">
    <property type="match status" value="1"/>
</dbReference>
<dbReference type="InterPro" id="IPR003593">
    <property type="entry name" value="AAA+_ATPase"/>
</dbReference>
<dbReference type="AlphaFoldDB" id="A0A9P8CM27"/>
<dbReference type="SUPFAM" id="SSF52540">
    <property type="entry name" value="P-loop containing nucleoside triphosphate hydrolases"/>
    <property type="match status" value="1"/>
</dbReference>
<dbReference type="InterPro" id="IPR041569">
    <property type="entry name" value="AAA_lid_3"/>
</dbReference>
<accession>A0A9P8CM27</accession>
<keyword evidence="2" id="KW-0547">Nucleotide-binding</keyword>
<keyword evidence="3" id="KW-0496">Mitochondrion</keyword>
<keyword evidence="3" id="KW-1000">Mitochondrion outer membrane</keyword>
<feature type="compositionally biased region" description="Polar residues" evidence="5">
    <location>
        <begin position="717"/>
        <end position="738"/>
    </location>
</feature>
<dbReference type="InterPro" id="IPR027417">
    <property type="entry name" value="P-loop_NTPase"/>
</dbReference>
<dbReference type="InterPro" id="IPR003959">
    <property type="entry name" value="ATPase_AAA_core"/>
</dbReference>
<keyword evidence="4" id="KW-0067">ATP-binding</keyword>
<keyword evidence="3" id="KW-0472">Membrane</keyword>
<dbReference type="OrthoDB" id="39734at2759"/>
<dbReference type="Pfam" id="PF00004">
    <property type="entry name" value="AAA"/>
    <property type="match status" value="1"/>
</dbReference>
<dbReference type="PANTHER" id="PTHR45644:SF56">
    <property type="entry name" value="AAA ATPASE, PUTATIVE (AFU_ORTHOLOGUE AFUA_2G12920)-RELATED"/>
    <property type="match status" value="1"/>
</dbReference>